<feature type="region of interest" description="Disordered" evidence="1">
    <location>
        <begin position="1"/>
        <end position="37"/>
    </location>
</feature>
<feature type="region of interest" description="Disordered" evidence="1">
    <location>
        <begin position="51"/>
        <end position="78"/>
    </location>
</feature>
<protein>
    <submittedName>
        <fullName evidence="2">Uncharacterized protein</fullName>
    </submittedName>
</protein>
<feature type="compositionally biased region" description="Basic residues" evidence="1">
    <location>
        <begin position="51"/>
        <end position="72"/>
    </location>
</feature>
<evidence type="ECO:0000256" key="1">
    <source>
        <dbReference type="SAM" id="MobiDB-lite"/>
    </source>
</evidence>
<reference evidence="2" key="1">
    <citation type="journal article" date="2009" name="Plant Mol. Biol.">
        <title>Insights into corn genes derived from large-scale cDNA sequencing.</title>
        <authorList>
            <person name="Alexandrov N.N."/>
            <person name="Brover V.V."/>
            <person name="Freidin S."/>
            <person name="Troukhan M.E."/>
            <person name="Tatarinova T.V."/>
            <person name="Zhang H."/>
            <person name="Swaller T.J."/>
            <person name="Lu Y.P."/>
            <person name="Bouck J."/>
            <person name="Flavell R.B."/>
            <person name="Feldmann K.A."/>
        </authorList>
    </citation>
    <scope>NUCLEOTIDE SEQUENCE</scope>
</reference>
<proteinExistence type="evidence at transcript level"/>
<accession>B6SLD4</accession>
<dbReference type="AlphaFoldDB" id="B6SLD4"/>
<feature type="compositionally biased region" description="Polar residues" evidence="1">
    <location>
        <begin position="1"/>
        <end position="27"/>
    </location>
</feature>
<organism evidence="2">
    <name type="scientific">Zea mays</name>
    <name type="common">Maize</name>
    <dbReference type="NCBI Taxonomy" id="4577"/>
    <lineage>
        <taxon>Eukaryota</taxon>
        <taxon>Viridiplantae</taxon>
        <taxon>Streptophyta</taxon>
        <taxon>Embryophyta</taxon>
        <taxon>Tracheophyta</taxon>
        <taxon>Spermatophyta</taxon>
        <taxon>Magnoliopsida</taxon>
        <taxon>Liliopsida</taxon>
        <taxon>Poales</taxon>
        <taxon>Poaceae</taxon>
        <taxon>PACMAD clade</taxon>
        <taxon>Panicoideae</taxon>
        <taxon>Andropogonodae</taxon>
        <taxon>Andropogoneae</taxon>
        <taxon>Tripsacinae</taxon>
        <taxon>Zea</taxon>
    </lineage>
</organism>
<dbReference type="EMBL" id="EU953549">
    <property type="protein sequence ID" value="ACG25667.1"/>
    <property type="molecule type" value="mRNA"/>
</dbReference>
<evidence type="ECO:0000313" key="2">
    <source>
        <dbReference type="EMBL" id="ACG25667.1"/>
    </source>
</evidence>
<sequence length="78" mass="8659">MARRPSISTALTRSPSLTRAPYSTRSMVPSAPTTCTSTTCFSPTRLRRCATRLPRRAHHHPRGRQHGPRARRPSAPAL</sequence>
<name>B6SLD4_MAIZE</name>